<dbReference type="Pfam" id="PF17678">
    <property type="entry name" value="Glyco_hydro_92N"/>
    <property type="match status" value="1"/>
</dbReference>
<accession>A0A0D7W7G2</accession>
<dbReference type="AlphaFoldDB" id="A0A0D7W7G2"/>
<dbReference type="InterPro" id="IPR008928">
    <property type="entry name" value="6-hairpin_glycosidase_sf"/>
</dbReference>
<dbReference type="GO" id="GO:0006516">
    <property type="term" value="P:glycoprotein catabolic process"/>
    <property type="evidence" value="ECO:0007669"/>
    <property type="project" value="TreeGrafter"/>
</dbReference>
<dbReference type="SUPFAM" id="SSF48208">
    <property type="entry name" value="Six-hairpin glycosidases"/>
    <property type="match status" value="1"/>
</dbReference>
<dbReference type="EMBL" id="JTDW01000008">
    <property type="protein sequence ID" value="KJD35085.1"/>
    <property type="molecule type" value="Genomic_DNA"/>
</dbReference>
<dbReference type="InterPro" id="IPR014718">
    <property type="entry name" value="GH-type_carb-bd"/>
</dbReference>
<dbReference type="GO" id="GO:0005975">
    <property type="term" value="P:carbohydrate metabolic process"/>
    <property type="evidence" value="ECO:0007669"/>
    <property type="project" value="InterPro"/>
</dbReference>
<dbReference type="Gene3D" id="2.70.98.10">
    <property type="match status" value="1"/>
</dbReference>
<dbReference type="PROSITE" id="PS51257">
    <property type="entry name" value="PROKAR_LIPOPROTEIN"/>
    <property type="match status" value="1"/>
</dbReference>
<dbReference type="Gene3D" id="3.30.2080.10">
    <property type="entry name" value="GH92 mannosidase domain"/>
    <property type="match status" value="1"/>
</dbReference>
<protein>
    <submittedName>
        <fullName evidence="7">Alpha-1,2-mannosidase</fullName>
    </submittedName>
</protein>
<feature type="chain" id="PRO_5002325846" evidence="4">
    <location>
        <begin position="27"/>
        <end position="783"/>
    </location>
</feature>
<comment type="cofactor">
    <cofactor evidence="1">
        <name>Ca(2+)</name>
        <dbReference type="ChEBI" id="CHEBI:29108"/>
    </cofactor>
</comment>
<dbReference type="Gene3D" id="1.20.1050.60">
    <property type="entry name" value="alpha-1,2-mannosidase"/>
    <property type="match status" value="1"/>
</dbReference>
<comment type="caution">
    <text evidence="7">The sequence shown here is derived from an EMBL/GenBank/DDBJ whole genome shotgun (WGS) entry which is preliminary data.</text>
</comment>
<dbReference type="GO" id="GO:0030246">
    <property type="term" value="F:carbohydrate binding"/>
    <property type="evidence" value="ECO:0007669"/>
    <property type="project" value="InterPro"/>
</dbReference>
<dbReference type="Pfam" id="PF07971">
    <property type="entry name" value="Glyco_hydro_92"/>
    <property type="match status" value="1"/>
</dbReference>
<dbReference type="GO" id="GO:0000224">
    <property type="term" value="F:peptide-N4-(N-acetyl-beta-glucosaminyl)asparagine amidase activity"/>
    <property type="evidence" value="ECO:0007669"/>
    <property type="project" value="TreeGrafter"/>
</dbReference>
<dbReference type="PATRIC" id="fig|1435349.4.peg.3416"/>
<dbReference type="PANTHER" id="PTHR12143">
    <property type="entry name" value="PEPTIDE N-GLYCANASE PNGASE -RELATED"/>
    <property type="match status" value="1"/>
</dbReference>
<evidence type="ECO:0000259" key="5">
    <source>
        <dbReference type="Pfam" id="PF07971"/>
    </source>
</evidence>
<dbReference type="InterPro" id="IPR012939">
    <property type="entry name" value="Glyco_hydro_92"/>
</dbReference>
<feature type="domain" description="Glycosyl hydrolase family 92 N-terminal" evidence="6">
    <location>
        <begin position="48"/>
        <end position="324"/>
    </location>
</feature>
<gene>
    <name evidence="7" type="ORF">PW52_12100</name>
</gene>
<evidence type="ECO:0000256" key="3">
    <source>
        <dbReference type="ARBA" id="ARBA00022837"/>
    </source>
</evidence>
<evidence type="ECO:0000256" key="1">
    <source>
        <dbReference type="ARBA" id="ARBA00001913"/>
    </source>
</evidence>
<dbReference type="InterPro" id="IPR041371">
    <property type="entry name" value="GH92_N"/>
</dbReference>
<comment type="subunit">
    <text evidence="2">Monomer.</text>
</comment>
<proteinExistence type="predicted"/>
<name>A0A0D7W7G2_9FLAO</name>
<keyword evidence="4" id="KW-0732">Signal</keyword>
<dbReference type="GO" id="GO:0005829">
    <property type="term" value="C:cytosol"/>
    <property type="evidence" value="ECO:0007669"/>
    <property type="project" value="TreeGrafter"/>
</dbReference>
<evidence type="ECO:0000313" key="8">
    <source>
        <dbReference type="Proteomes" id="UP000032578"/>
    </source>
</evidence>
<evidence type="ECO:0000256" key="4">
    <source>
        <dbReference type="SAM" id="SignalP"/>
    </source>
</evidence>
<dbReference type="FunFam" id="3.30.2080.10:FF:000001">
    <property type="entry name" value="Alpha-1,2-mannosidase subfamily"/>
    <property type="match status" value="1"/>
</dbReference>
<dbReference type="Proteomes" id="UP000032578">
    <property type="component" value="Unassembled WGS sequence"/>
</dbReference>
<dbReference type="PANTHER" id="PTHR12143:SF39">
    <property type="entry name" value="SECRETED PROTEIN"/>
    <property type="match status" value="1"/>
</dbReference>
<organism evidence="7 8">
    <name type="scientific">Neotamlana sedimentorum</name>
    <dbReference type="NCBI Taxonomy" id="1435349"/>
    <lineage>
        <taxon>Bacteria</taxon>
        <taxon>Pseudomonadati</taxon>
        <taxon>Bacteroidota</taxon>
        <taxon>Flavobacteriia</taxon>
        <taxon>Flavobacteriales</taxon>
        <taxon>Flavobacteriaceae</taxon>
        <taxon>Neotamlana</taxon>
    </lineage>
</organism>
<feature type="domain" description="Glycosyl hydrolase family 92" evidence="5">
    <location>
        <begin position="330"/>
        <end position="776"/>
    </location>
</feature>
<dbReference type="STRING" id="1435349.PW52_12100"/>
<keyword evidence="8" id="KW-1185">Reference proteome</keyword>
<dbReference type="Gene3D" id="1.20.1610.10">
    <property type="entry name" value="alpha-1,2-mannosidases domains"/>
    <property type="match status" value="1"/>
</dbReference>
<dbReference type="InterPro" id="IPR050883">
    <property type="entry name" value="PNGase"/>
</dbReference>
<feature type="signal peptide" evidence="4">
    <location>
        <begin position="1"/>
        <end position="26"/>
    </location>
</feature>
<evidence type="ECO:0000259" key="6">
    <source>
        <dbReference type="Pfam" id="PF17678"/>
    </source>
</evidence>
<keyword evidence="3" id="KW-0106">Calcium</keyword>
<evidence type="ECO:0000313" key="7">
    <source>
        <dbReference type="EMBL" id="KJD35085.1"/>
    </source>
</evidence>
<sequence length="783" mass="88384">MRYMKIKRLKISVYFTLVLSVLLAIACSTTKTVKTVEADKNTKEPVDYIDPIIGAVTYGKKSKDAHGFGKTFPGSATPFGLVQLSPDTVSDGDNGPGYSYEHSTIEGFSFTHMSGIGWFGDLGNFLVTPTVGKLQTNRGVEKDPESGYRSRYSHDTEVTEAGYYAVTMDDYKVRTELTSSPRAGIIRFTYPESDSSRVQIDLARRVGGSSTEQYIKIVNENTIQGWMKCPPEGGGWGAGAGNADYVVYFYCQFSKPLKDYGIWSADLPDVKRKMRWIRKDNYQDAIKNAKIYTDKTELQGEHLGFYTNFNTKAGEEVLVKSGISFVSIAGAKENLEHDINHWDFNKTRQEAKDLWSDAISNISVEGGTDAEKTIFYTSLYHTLIDPRAFSDVNGNYVGADKKIHQTNDFTYRTIFSGWDVFRSQFPLQTIINPSLVNDEINSLIQMAELSGREYLPRWEMLNSYSGVMLGNPAVSVINDAYQKGIRNYDVEKAFTYSLNTVNNTGNGTLGYSHKHISKTLEYAYSDWALATMAESLGKADVAKEYFKRSKNYKNIWNDEVNWFRAKDSTGTWLPWEGKTKHGQGCIESNPYQQGWFVPHDIAGLKELMGGEAEFKNELISFFENTPEDFLWNNYYNHPNEPVHHVPFMLNEADAPHLTQKYTRKICEQAYGTDAFGLCGNEDVGQMSAWYVLASIGIHPINPGDNKYQITSPVFSEVEIKLDKKYYSGKTFKIIAHNNSEENIYIQSIKLNGKTLNRYYITHDEIVNGGVLEFEMGATPKMKS</sequence>
<dbReference type="NCBIfam" id="TIGR01180">
    <property type="entry name" value="aman2_put"/>
    <property type="match status" value="1"/>
</dbReference>
<dbReference type="InterPro" id="IPR005887">
    <property type="entry name" value="GH92_a_mannosidase_put"/>
</dbReference>
<evidence type="ECO:0000256" key="2">
    <source>
        <dbReference type="ARBA" id="ARBA00011245"/>
    </source>
</evidence>
<reference evidence="7 8" key="1">
    <citation type="submission" date="2014-11" db="EMBL/GenBank/DDBJ databases">
        <title>Tamlana sedimentorum sp. nov., isolated from shallow sand sediments of the Sea of Japan.</title>
        <authorList>
            <person name="Romanenko L.A."/>
        </authorList>
    </citation>
    <scope>NUCLEOTIDE SEQUENCE [LARGE SCALE GENOMIC DNA]</scope>
    <source>
        <strain evidence="7 8">JCM 19808</strain>
    </source>
</reference>